<protein>
    <recommendedName>
        <fullName evidence="6">GDT1 family protein</fullName>
    </recommendedName>
</protein>
<feature type="transmembrane region" description="Helical" evidence="6">
    <location>
        <begin position="69"/>
        <end position="90"/>
    </location>
</feature>
<dbReference type="GO" id="GO:0046873">
    <property type="term" value="F:metal ion transmembrane transporter activity"/>
    <property type="evidence" value="ECO:0007669"/>
    <property type="project" value="InterPro"/>
</dbReference>
<comment type="similarity">
    <text evidence="2 6">Belongs to the GDT1 family.</text>
</comment>
<feature type="transmembrane region" description="Helical" evidence="6">
    <location>
        <begin position="35"/>
        <end position="57"/>
    </location>
</feature>
<evidence type="ECO:0000256" key="4">
    <source>
        <dbReference type="ARBA" id="ARBA00022989"/>
    </source>
</evidence>
<dbReference type="eggNOG" id="COG2119">
    <property type="taxonomic scope" value="Bacteria"/>
</dbReference>
<keyword evidence="8" id="KW-1185">Reference proteome</keyword>
<proteinExistence type="inferred from homology"/>
<name>U5QHF6_GLOK1</name>
<evidence type="ECO:0000313" key="7">
    <source>
        <dbReference type="EMBL" id="AGY57069.1"/>
    </source>
</evidence>
<dbReference type="PANTHER" id="PTHR12608:SF1">
    <property type="entry name" value="TRANSMEMBRANE PROTEIN 165"/>
    <property type="match status" value="1"/>
</dbReference>
<sequence>MDWKLVGVTFGAIFLAELGDKTQLATFLMTAKSGSPWAVFLGSSLALVLASLLGVLAGEWLSKMIPPQYLQLGAATGFVVIGCLMFWQVFRGGS</sequence>
<keyword evidence="4 6" id="KW-1133">Transmembrane helix</keyword>
<dbReference type="Proteomes" id="UP000017396">
    <property type="component" value="Chromosome"/>
</dbReference>
<evidence type="ECO:0000256" key="6">
    <source>
        <dbReference type="RuleBase" id="RU365102"/>
    </source>
</evidence>
<dbReference type="GO" id="GO:0016020">
    <property type="term" value="C:membrane"/>
    <property type="evidence" value="ECO:0007669"/>
    <property type="project" value="UniProtKB-SubCell"/>
</dbReference>
<keyword evidence="3 6" id="KW-0812">Transmembrane</keyword>
<evidence type="ECO:0000256" key="3">
    <source>
        <dbReference type="ARBA" id="ARBA00022692"/>
    </source>
</evidence>
<dbReference type="PANTHER" id="PTHR12608">
    <property type="entry name" value="TRANSMEMBRANE PROTEIN HTP-1 RELATED"/>
    <property type="match status" value="1"/>
</dbReference>
<evidence type="ECO:0000313" key="8">
    <source>
        <dbReference type="Proteomes" id="UP000017396"/>
    </source>
</evidence>
<dbReference type="EMBL" id="CP003587">
    <property type="protein sequence ID" value="AGY57069.1"/>
    <property type="molecule type" value="Genomic_DNA"/>
</dbReference>
<gene>
    <name evidence="7" type="ORF">GKIL_0823</name>
</gene>
<keyword evidence="5 6" id="KW-0472">Membrane</keyword>
<evidence type="ECO:0000256" key="1">
    <source>
        <dbReference type="ARBA" id="ARBA00004141"/>
    </source>
</evidence>
<dbReference type="HOGENOM" id="CLU_140894_3_1_3"/>
<accession>U5QHF6</accession>
<dbReference type="OrthoDB" id="9801356at2"/>
<dbReference type="AlphaFoldDB" id="U5QHF6"/>
<comment type="caution">
    <text evidence="6">Lacks conserved residue(s) required for the propagation of feature annotation.</text>
</comment>
<dbReference type="KEGG" id="glj:GKIL_0823"/>
<evidence type="ECO:0000256" key="2">
    <source>
        <dbReference type="ARBA" id="ARBA00009190"/>
    </source>
</evidence>
<dbReference type="Pfam" id="PF01169">
    <property type="entry name" value="GDT1"/>
    <property type="match status" value="1"/>
</dbReference>
<reference evidence="7 8" key="1">
    <citation type="journal article" date="2013" name="PLoS ONE">
        <title>Cultivation and Complete Genome Sequencing of Gloeobacter kilaueensis sp. nov., from a Lava Cave in Kilauea Caldera, Hawai'i.</title>
        <authorList>
            <person name="Saw J.H."/>
            <person name="Schatz M."/>
            <person name="Brown M.V."/>
            <person name="Kunkel D.D."/>
            <person name="Foster J.S."/>
            <person name="Shick H."/>
            <person name="Christensen S."/>
            <person name="Hou S."/>
            <person name="Wan X."/>
            <person name="Donachie S.P."/>
        </authorList>
    </citation>
    <scope>NUCLEOTIDE SEQUENCE [LARGE SCALE GENOMIC DNA]</scope>
    <source>
        <strain evidence="8">JS</strain>
    </source>
</reference>
<dbReference type="STRING" id="1183438.GKIL_0823"/>
<comment type="subcellular location">
    <subcellularLocation>
        <location evidence="1 6">Membrane</location>
        <topology evidence="1 6">Multi-pass membrane protein</topology>
    </subcellularLocation>
</comment>
<evidence type="ECO:0000256" key="5">
    <source>
        <dbReference type="ARBA" id="ARBA00023136"/>
    </source>
</evidence>
<dbReference type="RefSeq" id="WP_023172121.1">
    <property type="nucleotide sequence ID" value="NC_022600.1"/>
</dbReference>
<dbReference type="InterPro" id="IPR001727">
    <property type="entry name" value="GDT1-like"/>
</dbReference>
<organism evidence="7 8">
    <name type="scientific">Gloeobacter kilaueensis (strain ATCC BAA-2537 / CCAP 1431/1 / ULC 316 / JS1)</name>
    <dbReference type="NCBI Taxonomy" id="1183438"/>
    <lineage>
        <taxon>Bacteria</taxon>
        <taxon>Bacillati</taxon>
        <taxon>Cyanobacteriota</taxon>
        <taxon>Cyanophyceae</taxon>
        <taxon>Gloeobacterales</taxon>
        <taxon>Gloeobacteraceae</taxon>
        <taxon>Gloeobacter</taxon>
    </lineage>
</organism>